<dbReference type="Pfam" id="PF03358">
    <property type="entry name" value="FMN_red"/>
    <property type="match status" value="1"/>
</dbReference>
<keyword evidence="3" id="KW-0285">Flavoprotein</keyword>
<keyword evidence="8" id="KW-1185">Reference proteome</keyword>
<evidence type="ECO:0000256" key="1">
    <source>
        <dbReference type="ARBA" id="ARBA00001917"/>
    </source>
</evidence>
<evidence type="ECO:0000256" key="3">
    <source>
        <dbReference type="ARBA" id="ARBA00022630"/>
    </source>
</evidence>
<dbReference type="InterPro" id="IPR029039">
    <property type="entry name" value="Flavoprotein-like_sf"/>
</dbReference>
<dbReference type="InterPro" id="IPR005025">
    <property type="entry name" value="FMN_Rdtase-like_dom"/>
</dbReference>
<proteinExistence type="inferred from homology"/>
<evidence type="ECO:0000313" key="8">
    <source>
        <dbReference type="Proteomes" id="UP001301797"/>
    </source>
</evidence>
<evidence type="ECO:0000256" key="5">
    <source>
        <dbReference type="ARBA" id="ARBA00038292"/>
    </source>
</evidence>
<sequence>MNPEIIALMGSPVPDGNTGKLLEQAIKGAEDAGCRVVKVDVTQLKFSPCMEYFFCEKNETCMIKDDFTPFIERFKSIDGLIIATPVMTMGIPGALKSFMDRFQVYFMAKYVRHASFITKEQKKWRKTLLISIGGMDIENDFDGVILSTKAFCQITDCPYWDGVFQNNMDKISDITTKPEIMDAAYKKSYEMCSLIKKDMEASGQNE</sequence>
<organism evidence="7 8">
    <name type="scientific">Methanochimaera problematica</name>
    <dbReference type="NCBI Taxonomy" id="2609417"/>
    <lineage>
        <taxon>Archaea</taxon>
        <taxon>Methanobacteriati</taxon>
        <taxon>Methanobacteriota</taxon>
        <taxon>Stenosarchaea group</taxon>
        <taxon>Methanomicrobia</taxon>
        <taxon>Methanomicrobiales</taxon>
        <taxon>Methanomicrobiaceae</taxon>
        <taxon>Methanochimaera</taxon>
    </lineage>
</organism>
<dbReference type="PANTHER" id="PTHR43278">
    <property type="entry name" value="NAD(P)H-DEPENDENT FMN-CONTAINING OXIDOREDUCTASE YWQN-RELATED"/>
    <property type="match status" value="1"/>
</dbReference>
<dbReference type="EMBL" id="CP043875">
    <property type="protein sequence ID" value="WOF15224.1"/>
    <property type="molecule type" value="Genomic_DNA"/>
</dbReference>
<dbReference type="Proteomes" id="UP001301797">
    <property type="component" value="Chromosome"/>
</dbReference>
<comment type="cofactor">
    <cofactor evidence="2">
        <name>[4Fe-4S] cluster</name>
        <dbReference type="ChEBI" id="CHEBI:49883"/>
    </cofactor>
</comment>
<name>A0AA97I323_9EURY</name>
<gene>
    <name evidence="7" type="ORF">F1737_00295</name>
</gene>
<dbReference type="AlphaFoldDB" id="A0AA97I323"/>
<dbReference type="SUPFAM" id="SSF52218">
    <property type="entry name" value="Flavoproteins"/>
    <property type="match status" value="1"/>
</dbReference>
<accession>A0AA97I323</accession>
<feature type="domain" description="NADPH-dependent FMN reductase-like" evidence="6">
    <location>
        <begin position="4"/>
        <end position="110"/>
    </location>
</feature>
<comment type="similarity">
    <text evidence="5">Belongs to the SsuE family. Isf subfamily.</text>
</comment>
<dbReference type="RefSeq" id="WP_317136792.1">
    <property type="nucleotide sequence ID" value="NZ_CP043875.1"/>
</dbReference>
<evidence type="ECO:0000259" key="6">
    <source>
        <dbReference type="Pfam" id="PF03358"/>
    </source>
</evidence>
<dbReference type="GeneID" id="85228562"/>
<protein>
    <submittedName>
        <fullName evidence="7">Flavodoxin family protein</fullName>
    </submittedName>
</protein>
<keyword evidence="4" id="KW-0288">FMN</keyword>
<evidence type="ECO:0000313" key="7">
    <source>
        <dbReference type="EMBL" id="WOF15224.1"/>
    </source>
</evidence>
<comment type="cofactor">
    <cofactor evidence="1">
        <name>FMN</name>
        <dbReference type="ChEBI" id="CHEBI:58210"/>
    </cofactor>
</comment>
<dbReference type="PANTHER" id="PTHR43278:SF2">
    <property type="entry name" value="IRON-SULFUR FLAVOPROTEIN"/>
    <property type="match status" value="1"/>
</dbReference>
<dbReference type="Gene3D" id="3.40.50.360">
    <property type="match status" value="1"/>
</dbReference>
<evidence type="ECO:0000256" key="2">
    <source>
        <dbReference type="ARBA" id="ARBA00001966"/>
    </source>
</evidence>
<dbReference type="InterPro" id="IPR051796">
    <property type="entry name" value="ISF_SsuE-like"/>
</dbReference>
<dbReference type="GO" id="GO:0016491">
    <property type="term" value="F:oxidoreductase activity"/>
    <property type="evidence" value="ECO:0007669"/>
    <property type="project" value="InterPro"/>
</dbReference>
<evidence type="ECO:0000256" key="4">
    <source>
        <dbReference type="ARBA" id="ARBA00022643"/>
    </source>
</evidence>
<dbReference type="KEGG" id="mefw:F1737_00295"/>
<reference evidence="7 8" key="1">
    <citation type="submission" date="2019-09" db="EMBL/GenBank/DDBJ databases">
        <title>The complete genome of Methanoplanus sp. FWC-SCC4.</title>
        <authorList>
            <person name="Chen S.-C."/>
            <person name="Zhou Y.-Z."/>
            <person name="Lai M.-C."/>
        </authorList>
    </citation>
    <scope>NUCLEOTIDE SEQUENCE [LARGE SCALE GENOMIC DNA]</scope>
    <source>
        <strain evidence="7 8">FWC-SCC4</strain>
    </source>
</reference>